<feature type="domain" description="C2H2-type" evidence="3">
    <location>
        <begin position="44"/>
        <end position="72"/>
    </location>
</feature>
<dbReference type="InterPro" id="IPR013087">
    <property type="entry name" value="Znf_C2H2_type"/>
</dbReference>
<dbReference type="EMBL" id="BGPR01038645">
    <property type="protein sequence ID" value="GBO14522.1"/>
    <property type="molecule type" value="Genomic_DNA"/>
</dbReference>
<sequence>MESTEAALENPSSIISIPGWGYITVDQLDSSFEDDENDTVDPVFPSTLCGETFALSSSLKNHERLRHGNKRQRRDHSPQPGPAGLQSGGGSSSKRQRRDPTPQPDPSTLQSYADGPRKQRRDSFPQAGHPIFSLMQVIQSEDPETKYFPVPPFLKT</sequence>
<keyword evidence="1" id="KW-0479">Metal-binding</keyword>
<dbReference type="PROSITE" id="PS50157">
    <property type="entry name" value="ZINC_FINGER_C2H2_2"/>
    <property type="match status" value="1"/>
</dbReference>
<comment type="caution">
    <text evidence="4">The sequence shown here is derived from an EMBL/GenBank/DDBJ whole genome shotgun (WGS) entry which is preliminary data.</text>
</comment>
<keyword evidence="1" id="KW-0863">Zinc-finger</keyword>
<name>A0A4Y2UQN3_ARAVE</name>
<dbReference type="GO" id="GO:0008270">
    <property type="term" value="F:zinc ion binding"/>
    <property type="evidence" value="ECO:0007669"/>
    <property type="project" value="UniProtKB-KW"/>
</dbReference>
<feature type="region of interest" description="Disordered" evidence="2">
    <location>
        <begin position="55"/>
        <end position="130"/>
    </location>
</feature>
<evidence type="ECO:0000256" key="2">
    <source>
        <dbReference type="SAM" id="MobiDB-lite"/>
    </source>
</evidence>
<evidence type="ECO:0000259" key="3">
    <source>
        <dbReference type="PROSITE" id="PS50157"/>
    </source>
</evidence>
<keyword evidence="1" id="KW-0862">Zinc</keyword>
<gene>
    <name evidence="4" type="ORF">AVEN_151929_1</name>
</gene>
<accession>A0A4Y2UQN3</accession>
<evidence type="ECO:0000256" key="1">
    <source>
        <dbReference type="PROSITE-ProRule" id="PRU00042"/>
    </source>
</evidence>
<protein>
    <recommendedName>
        <fullName evidence="3">C2H2-type domain-containing protein</fullName>
    </recommendedName>
</protein>
<dbReference type="Proteomes" id="UP000499080">
    <property type="component" value="Unassembled WGS sequence"/>
</dbReference>
<evidence type="ECO:0000313" key="5">
    <source>
        <dbReference type="Proteomes" id="UP000499080"/>
    </source>
</evidence>
<dbReference type="OrthoDB" id="10004641at2759"/>
<proteinExistence type="predicted"/>
<feature type="compositionally biased region" description="Basic residues" evidence="2">
    <location>
        <begin position="63"/>
        <end position="74"/>
    </location>
</feature>
<evidence type="ECO:0000313" key="4">
    <source>
        <dbReference type="EMBL" id="GBO14522.1"/>
    </source>
</evidence>
<reference evidence="4 5" key="1">
    <citation type="journal article" date="2019" name="Sci. Rep.">
        <title>Orb-weaving spider Araneus ventricosus genome elucidates the spidroin gene catalogue.</title>
        <authorList>
            <person name="Kono N."/>
            <person name="Nakamura H."/>
            <person name="Ohtoshi R."/>
            <person name="Moran D.A.P."/>
            <person name="Shinohara A."/>
            <person name="Yoshida Y."/>
            <person name="Fujiwara M."/>
            <person name="Mori M."/>
            <person name="Tomita M."/>
            <person name="Arakawa K."/>
        </authorList>
    </citation>
    <scope>NUCLEOTIDE SEQUENCE [LARGE SCALE GENOMIC DNA]</scope>
</reference>
<organism evidence="4 5">
    <name type="scientific">Araneus ventricosus</name>
    <name type="common">Orbweaver spider</name>
    <name type="synonym">Epeira ventricosa</name>
    <dbReference type="NCBI Taxonomy" id="182803"/>
    <lineage>
        <taxon>Eukaryota</taxon>
        <taxon>Metazoa</taxon>
        <taxon>Ecdysozoa</taxon>
        <taxon>Arthropoda</taxon>
        <taxon>Chelicerata</taxon>
        <taxon>Arachnida</taxon>
        <taxon>Araneae</taxon>
        <taxon>Araneomorphae</taxon>
        <taxon>Entelegynae</taxon>
        <taxon>Araneoidea</taxon>
        <taxon>Araneidae</taxon>
        <taxon>Araneus</taxon>
    </lineage>
</organism>
<dbReference type="AlphaFoldDB" id="A0A4Y2UQN3"/>
<keyword evidence="5" id="KW-1185">Reference proteome</keyword>